<feature type="region of interest" description="Disordered" evidence="3">
    <location>
        <begin position="921"/>
        <end position="941"/>
    </location>
</feature>
<evidence type="ECO:0000256" key="2">
    <source>
        <dbReference type="ARBA" id="ARBA00023136"/>
    </source>
</evidence>
<protein>
    <recommendedName>
        <fullName evidence="4">RIC1 C-terminal alpha solenoid region domain-containing protein</fullName>
    </recommendedName>
</protein>
<keyword evidence="6" id="KW-1185">Reference proteome</keyword>
<keyword evidence="2" id="KW-0472">Membrane</keyword>
<accession>A0A7H9B1G3</accession>
<evidence type="ECO:0000259" key="4">
    <source>
        <dbReference type="Pfam" id="PF07064"/>
    </source>
</evidence>
<dbReference type="OrthoDB" id="67540at2759"/>
<dbReference type="GO" id="GO:0006886">
    <property type="term" value="P:intracellular protein transport"/>
    <property type="evidence" value="ECO:0007669"/>
    <property type="project" value="InterPro"/>
</dbReference>
<dbReference type="GO" id="GO:0034066">
    <property type="term" value="C:Ric1-Rgp1 guanyl-nucleotide exchange factor complex"/>
    <property type="evidence" value="ECO:0007669"/>
    <property type="project" value="InterPro"/>
</dbReference>
<reference evidence="5 6" key="1">
    <citation type="submission" date="2020-07" db="EMBL/GenBank/DDBJ databases">
        <title>The yeast mating-type switching endonuclease HO is a domesticated member of an unorthodox homing genetic element family.</title>
        <authorList>
            <person name="Coughlan A.Y."/>
            <person name="Lombardi L."/>
            <person name="Braun-Galleani S."/>
            <person name="Martos A.R."/>
            <person name="Galeote V."/>
            <person name="Bigey F."/>
            <person name="Dequin S."/>
            <person name="Byrne K.P."/>
            <person name="Wolfe K.H."/>
        </authorList>
    </citation>
    <scope>NUCLEOTIDE SEQUENCE [LARGE SCALE GENOMIC DNA]</scope>
    <source>
        <strain evidence="5 6">NRRL Y-6702</strain>
    </source>
</reference>
<dbReference type="InterPro" id="IPR009771">
    <property type="entry name" value="RIC1_C"/>
</dbReference>
<dbReference type="RefSeq" id="XP_037144101.1">
    <property type="nucleotide sequence ID" value="XM_037288206.1"/>
</dbReference>
<sequence length="1006" mass="115742">MTNHLWPLSPPQRSKIGNCISVQDKFALNNNDILQTVTLPQTNVFIMVTPSRILIYNLKPMAHVSSHERTGDSIREFGLNKSMTSSVTLDSAVEGLLSDKQINNSVWNQGKLVFYVMTDKNFLLTYQILKDSSNMTVFKAFGIPVVDLEKVDEEFEHEYDDSVDDDTLTVFEKNKSSKVIQNGYAITKEQGFLQFLSNNQENLDELPVKKLELRLKVVLKVDYQILDLYAFKRLSEVEEDKAEESLLVLFPHGLQLLTLVDFRLKSTSLVEITHGKRICINQGHLLVVSQDQTSDPYKVTMNHIDMAKQHVEMIPLEGTGTLLNCFTLKGNVAFASDDTITYYNPTTQQVTYRFQFPFTPKYCCGLNRSTILAVSQKNYIYFYTELGNLLFSNSLEDDNLENATVLDYSAFSYLDMTLIATSHTGEYELWNLWEQSTQNFSDTRSVSPYVLHNTNNDIAIYTPVGDSSLCRDGFQYIKLPTRTINNCVSLIKVNPNMKLTAIYVANKAILLLYNLETNMWYSFIDITILDMHWIGTSYLLCQIKKDDWSIGLHCFRLRLQDLDTSDIYKYSIWDYELPDSTRIQTIHVNTLSKYKSLKLKARDSDQSDKQEEKYFKTAEINVVTTNNQILRFAVISLIHPIGVNIIRKIYEHGRVNIPNNICSDKIEWLMNFRDGLLYFSENKLIKAVNVESEQWVFEVLLDHIEKIVDVYIDDIFLICNQKEEFYNMDDLWDKKPPLFSVTLDDDCYPISISPQTATVLGLRCIFHDYYAKFVVKHKIYLDELILTKMEQKVPADKIMTECRPVRYFNFALEKILSTKILENKPLDDIIQIIKLCDIPANYEGSLSKAHSDMLEIVSNCLRKTEIKHWNLLFTSLGMTPRDLLARCLEGNEAKILGVLLIVFLNYDAELVEDLRNNEIDKSEAKDQNGSTNSDGSNPDSSVVDLIRDQEMMLTVLRLLVTSAANTSDSTKAADSWDMCFQLIRLLKELDKENNTQLIQKALDMFE</sequence>
<evidence type="ECO:0000256" key="3">
    <source>
        <dbReference type="SAM" id="MobiDB-lite"/>
    </source>
</evidence>
<name>A0A7H9B1G3_ZYGMR</name>
<organism evidence="5 6">
    <name type="scientific">Zygotorulaspora mrakii</name>
    <name type="common">Zygosaccharomyces mrakii</name>
    <dbReference type="NCBI Taxonomy" id="42260"/>
    <lineage>
        <taxon>Eukaryota</taxon>
        <taxon>Fungi</taxon>
        <taxon>Dikarya</taxon>
        <taxon>Ascomycota</taxon>
        <taxon>Saccharomycotina</taxon>
        <taxon>Saccharomycetes</taxon>
        <taxon>Saccharomycetales</taxon>
        <taxon>Saccharomycetaceae</taxon>
        <taxon>Zygotorulaspora</taxon>
    </lineage>
</organism>
<dbReference type="GO" id="GO:0042147">
    <property type="term" value="P:retrograde transport, endosome to Golgi"/>
    <property type="evidence" value="ECO:0007669"/>
    <property type="project" value="TreeGrafter"/>
</dbReference>
<comment type="subcellular location">
    <subcellularLocation>
        <location evidence="1">Membrane</location>
    </subcellularLocation>
</comment>
<evidence type="ECO:0000313" key="6">
    <source>
        <dbReference type="Proteomes" id="UP000509704"/>
    </source>
</evidence>
<dbReference type="EMBL" id="CP058607">
    <property type="protein sequence ID" value="QLG72373.1"/>
    <property type="molecule type" value="Genomic_DNA"/>
</dbReference>
<evidence type="ECO:0000256" key="1">
    <source>
        <dbReference type="ARBA" id="ARBA00004370"/>
    </source>
</evidence>
<evidence type="ECO:0000313" key="5">
    <source>
        <dbReference type="EMBL" id="QLG72373.1"/>
    </source>
</evidence>
<dbReference type="InterPro" id="IPR040096">
    <property type="entry name" value="Ric1"/>
</dbReference>
<dbReference type="PANTHER" id="PTHR22746:SF10">
    <property type="entry name" value="GUANINE NUCLEOTIDE EXCHANGE FACTOR SUBUNIT RIC1"/>
    <property type="match status" value="1"/>
</dbReference>
<dbReference type="GeneID" id="59236097"/>
<dbReference type="GO" id="GO:0005829">
    <property type="term" value="C:cytosol"/>
    <property type="evidence" value="ECO:0007669"/>
    <property type="project" value="TreeGrafter"/>
</dbReference>
<feature type="domain" description="RIC1 C-terminal alpha solenoid region" evidence="4">
    <location>
        <begin position="791"/>
        <end position="995"/>
    </location>
</feature>
<gene>
    <name evidence="5" type="ORF">HG535_0D00800</name>
</gene>
<dbReference type="PANTHER" id="PTHR22746">
    <property type="entry name" value="RAB6A-GEF COMPLEX PARTNER PROTEIN 1"/>
    <property type="match status" value="1"/>
</dbReference>
<dbReference type="Pfam" id="PF07064">
    <property type="entry name" value="RIC1"/>
    <property type="match status" value="1"/>
</dbReference>
<dbReference type="AlphaFoldDB" id="A0A7H9B1G3"/>
<dbReference type="GO" id="GO:0000139">
    <property type="term" value="C:Golgi membrane"/>
    <property type="evidence" value="ECO:0007669"/>
    <property type="project" value="TreeGrafter"/>
</dbReference>
<dbReference type="KEGG" id="zmk:HG535_0D00800"/>
<dbReference type="Proteomes" id="UP000509704">
    <property type="component" value="Chromosome 4"/>
</dbReference>
<proteinExistence type="predicted"/>
<feature type="compositionally biased region" description="Polar residues" evidence="3">
    <location>
        <begin position="927"/>
        <end position="940"/>
    </location>
</feature>